<proteinExistence type="predicted"/>
<keyword evidence="3" id="KW-1185">Reference proteome</keyword>
<evidence type="ECO:0000256" key="1">
    <source>
        <dbReference type="SAM" id="Phobius"/>
    </source>
</evidence>
<protein>
    <submittedName>
        <fullName evidence="2">Uncharacterized protein</fullName>
    </submittedName>
</protein>
<feature type="transmembrane region" description="Helical" evidence="1">
    <location>
        <begin position="113"/>
        <end position="134"/>
    </location>
</feature>
<dbReference type="RefSeq" id="WP_379812487.1">
    <property type="nucleotide sequence ID" value="NZ_JBHUPC010000017.1"/>
</dbReference>
<dbReference type="Proteomes" id="UP001597534">
    <property type="component" value="Unassembled WGS sequence"/>
</dbReference>
<evidence type="ECO:0000313" key="2">
    <source>
        <dbReference type="EMBL" id="MFD2892771.1"/>
    </source>
</evidence>
<feature type="transmembrane region" description="Helical" evidence="1">
    <location>
        <begin position="81"/>
        <end position="106"/>
    </location>
</feature>
<evidence type="ECO:0000313" key="3">
    <source>
        <dbReference type="Proteomes" id="UP001597534"/>
    </source>
</evidence>
<sequence length="174" mass="19878">MMIFFGCISLALDFRSIYTPAMFEMHENLRGVMTQEINEFESDSINNIIEDTDELSQKDMMKQLNNKMDDLFYISDFTKTWLVRFGFSGLFVSIIYILGGVFLLIVKSFSIKLVYTSIGLSILFNFIEAIVLSLDSKGSFVLIWNGISQAFGILIDVILLIVILISSKEAYRMN</sequence>
<keyword evidence="1" id="KW-0472">Membrane</keyword>
<keyword evidence="1" id="KW-1133">Transmembrane helix</keyword>
<name>A0ABW5YNX9_9FLAO</name>
<feature type="transmembrane region" description="Helical" evidence="1">
    <location>
        <begin position="140"/>
        <end position="165"/>
    </location>
</feature>
<comment type="caution">
    <text evidence="2">The sequence shown here is derived from an EMBL/GenBank/DDBJ whole genome shotgun (WGS) entry which is preliminary data.</text>
</comment>
<organism evidence="2 3">
    <name type="scientific">Flavobacterium chuncheonense</name>
    <dbReference type="NCBI Taxonomy" id="2026653"/>
    <lineage>
        <taxon>Bacteria</taxon>
        <taxon>Pseudomonadati</taxon>
        <taxon>Bacteroidota</taxon>
        <taxon>Flavobacteriia</taxon>
        <taxon>Flavobacteriales</taxon>
        <taxon>Flavobacteriaceae</taxon>
        <taxon>Flavobacterium</taxon>
    </lineage>
</organism>
<reference evidence="3" key="1">
    <citation type="journal article" date="2019" name="Int. J. Syst. Evol. Microbiol.">
        <title>The Global Catalogue of Microorganisms (GCM) 10K type strain sequencing project: providing services to taxonomists for standard genome sequencing and annotation.</title>
        <authorList>
            <consortium name="The Broad Institute Genomics Platform"/>
            <consortium name="The Broad Institute Genome Sequencing Center for Infectious Disease"/>
            <person name="Wu L."/>
            <person name="Ma J."/>
        </authorList>
    </citation>
    <scope>NUCLEOTIDE SEQUENCE [LARGE SCALE GENOMIC DNA]</scope>
    <source>
        <strain evidence="3">KCTC 22671</strain>
    </source>
</reference>
<accession>A0ABW5YNX9</accession>
<dbReference type="EMBL" id="JBHUPC010000017">
    <property type="protein sequence ID" value="MFD2892771.1"/>
    <property type="molecule type" value="Genomic_DNA"/>
</dbReference>
<gene>
    <name evidence="2" type="ORF">ACFS5J_12185</name>
</gene>
<keyword evidence="1" id="KW-0812">Transmembrane</keyword>